<dbReference type="Proteomes" id="UP000823928">
    <property type="component" value="Unassembled WGS sequence"/>
</dbReference>
<reference evidence="4" key="2">
    <citation type="journal article" date="2021" name="PeerJ">
        <title>Extensive microbial diversity within the chicken gut microbiome revealed by metagenomics and culture.</title>
        <authorList>
            <person name="Gilroy R."/>
            <person name="Ravi A."/>
            <person name="Getino M."/>
            <person name="Pursley I."/>
            <person name="Horton D.L."/>
            <person name="Alikhan N.F."/>
            <person name="Baker D."/>
            <person name="Gharbi K."/>
            <person name="Hall N."/>
            <person name="Watson M."/>
            <person name="Adriaenssens E.M."/>
            <person name="Foster-Nyarko E."/>
            <person name="Jarju S."/>
            <person name="Secka A."/>
            <person name="Antonio M."/>
            <person name="Oren A."/>
            <person name="Chaudhuri R.R."/>
            <person name="La Ragione R."/>
            <person name="Hildebrand F."/>
            <person name="Pallen M.J."/>
        </authorList>
    </citation>
    <scope>NUCLEOTIDE SEQUENCE</scope>
    <source>
        <strain evidence="4">6276</strain>
    </source>
</reference>
<dbReference type="AlphaFoldDB" id="A0A9D1EYV4"/>
<evidence type="ECO:0000313" key="5">
    <source>
        <dbReference type="Proteomes" id="UP000823928"/>
    </source>
</evidence>
<feature type="domain" description="Calcineurin-like phosphoesterase" evidence="3">
    <location>
        <begin position="24"/>
        <end position="182"/>
    </location>
</feature>
<dbReference type="Gene3D" id="3.60.21.10">
    <property type="match status" value="1"/>
</dbReference>
<dbReference type="GO" id="GO:0016020">
    <property type="term" value="C:membrane"/>
    <property type="evidence" value="ECO:0007669"/>
    <property type="project" value="GOC"/>
</dbReference>
<dbReference type="InterPro" id="IPR029052">
    <property type="entry name" value="Metallo-depent_PP-like"/>
</dbReference>
<name>A0A9D1EYV4_9BACT</name>
<dbReference type="PANTHER" id="PTHR31302:SF31">
    <property type="entry name" value="PHOSPHODIESTERASE YAEI"/>
    <property type="match status" value="1"/>
</dbReference>
<dbReference type="Pfam" id="PF00149">
    <property type="entry name" value="Metallophos"/>
    <property type="match status" value="1"/>
</dbReference>
<dbReference type="GO" id="GO:0009245">
    <property type="term" value="P:lipid A biosynthetic process"/>
    <property type="evidence" value="ECO:0007669"/>
    <property type="project" value="TreeGrafter"/>
</dbReference>
<gene>
    <name evidence="4" type="ORF">IAC10_05600</name>
</gene>
<sequence>MSVIEPNILTVKRITVSDERLKGLKIVFASDFHVKPHEKYRLERIVKKINEQNPDVILLGGDYVNGHKKGNTLNVDIIAGLLGDLKSRYGTVAVMGNHDGWQGKKEIIEAFETEGITVLENSNRNFGEFTVAGVEDLQTGMPDIKKALSGVKNSVIFLSHTPDIIEHVPDSVNLTLCGHTHGGQVVIVKPLTVPSKYGTKYAYGYYENERMFVSRGLGTSILPLRFNCFPEIVVINFI</sequence>
<protein>
    <submittedName>
        <fullName evidence="4">Metallophosphoesterase</fullName>
    </submittedName>
</protein>
<evidence type="ECO:0000256" key="2">
    <source>
        <dbReference type="ARBA" id="ARBA00022801"/>
    </source>
</evidence>
<dbReference type="InterPro" id="IPR004843">
    <property type="entry name" value="Calcineurin-like_PHP"/>
</dbReference>
<reference evidence="4" key="1">
    <citation type="submission" date="2020-10" db="EMBL/GenBank/DDBJ databases">
        <authorList>
            <person name="Gilroy R."/>
        </authorList>
    </citation>
    <scope>NUCLEOTIDE SEQUENCE</scope>
    <source>
        <strain evidence="4">6276</strain>
    </source>
</reference>
<dbReference type="PANTHER" id="PTHR31302">
    <property type="entry name" value="TRANSMEMBRANE PROTEIN WITH METALLOPHOSPHOESTERASE DOMAIN-RELATED"/>
    <property type="match status" value="1"/>
</dbReference>
<organism evidence="4 5">
    <name type="scientific">Candidatus Scatousia excrementigallinarum</name>
    <dbReference type="NCBI Taxonomy" id="2840935"/>
    <lineage>
        <taxon>Bacteria</taxon>
        <taxon>Candidatus Scatousia</taxon>
    </lineage>
</organism>
<evidence type="ECO:0000259" key="3">
    <source>
        <dbReference type="Pfam" id="PF00149"/>
    </source>
</evidence>
<dbReference type="GO" id="GO:0046872">
    <property type="term" value="F:metal ion binding"/>
    <property type="evidence" value="ECO:0007669"/>
    <property type="project" value="UniProtKB-KW"/>
</dbReference>
<dbReference type="InterPro" id="IPR051158">
    <property type="entry name" value="Metallophosphoesterase_sf"/>
</dbReference>
<dbReference type="EMBL" id="DVIU01000116">
    <property type="protein sequence ID" value="HIS36089.1"/>
    <property type="molecule type" value="Genomic_DNA"/>
</dbReference>
<evidence type="ECO:0000256" key="1">
    <source>
        <dbReference type="ARBA" id="ARBA00022723"/>
    </source>
</evidence>
<proteinExistence type="predicted"/>
<dbReference type="SUPFAM" id="SSF56300">
    <property type="entry name" value="Metallo-dependent phosphatases"/>
    <property type="match status" value="1"/>
</dbReference>
<accession>A0A9D1EYV4</accession>
<evidence type="ECO:0000313" key="4">
    <source>
        <dbReference type="EMBL" id="HIS36089.1"/>
    </source>
</evidence>
<dbReference type="GO" id="GO:0008758">
    <property type="term" value="F:UDP-2,3-diacylglucosamine hydrolase activity"/>
    <property type="evidence" value="ECO:0007669"/>
    <property type="project" value="TreeGrafter"/>
</dbReference>
<keyword evidence="2" id="KW-0378">Hydrolase</keyword>
<keyword evidence="1" id="KW-0479">Metal-binding</keyword>
<dbReference type="CDD" id="cd07385">
    <property type="entry name" value="MPP_YkuE_C"/>
    <property type="match status" value="1"/>
</dbReference>
<comment type="caution">
    <text evidence="4">The sequence shown here is derived from an EMBL/GenBank/DDBJ whole genome shotgun (WGS) entry which is preliminary data.</text>
</comment>